<evidence type="ECO:0000259" key="7">
    <source>
        <dbReference type="Pfam" id="PF24986"/>
    </source>
</evidence>
<dbReference type="SUPFAM" id="SSF50447">
    <property type="entry name" value="Translation proteins"/>
    <property type="match status" value="1"/>
</dbReference>
<dbReference type="PANTHER" id="PTHR33692:SF1">
    <property type="entry name" value="RIBOSOME MATURATION FACTOR RIMM"/>
    <property type="match status" value="1"/>
</dbReference>
<dbReference type="OrthoDB" id="9783509at2"/>
<dbReference type="Gene3D" id="2.40.30.60">
    <property type="entry name" value="RimM"/>
    <property type="match status" value="1"/>
</dbReference>
<sequence length="177" mass="19805">MGNPSNNEHLIVGSITSVYGVKGWVKIFSNTDPMENIANYSPWLLKVDGQIKPLEVDSVKKHGKGLIAKLVGVDDRDVARNFCGMDILVNADLLPALEEGEFYWSQLENLLVYTESDQLLGKVVRLMETGANDVLVVRGTADSIDQKERLLPYLPDQVIKEINLETGTMRVDWDPEF</sequence>
<evidence type="ECO:0000256" key="5">
    <source>
        <dbReference type="HAMAP-Rule" id="MF_00014"/>
    </source>
</evidence>
<proteinExistence type="inferred from homology"/>
<evidence type="ECO:0000256" key="4">
    <source>
        <dbReference type="ARBA" id="ARBA00023186"/>
    </source>
</evidence>
<dbReference type="NCBIfam" id="TIGR02273">
    <property type="entry name" value="16S_RimM"/>
    <property type="match status" value="1"/>
</dbReference>
<reference evidence="8 9" key="1">
    <citation type="submission" date="2006-02" db="EMBL/GenBank/DDBJ databases">
        <authorList>
            <person name="Pinhassi J."/>
            <person name="Pedros-Alio C."/>
            <person name="Ferriera S."/>
            <person name="Johnson J."/>
            <person name="Kravitz S."/>
            <person name="Halpern A."/>
            <person name="Remington K."/>
            <person name="Beeson K."/>
            <person name="Tran B."/>
            <person name="Rogers Y.-H."/>
            <person name="Friedman R."/>
            <person name="Venter J.C."/>
        </authorList>
    </citation>
    <scope>NUCLEOTIDE SEQUENCE [LARGE SCALE GENOMIC DNA]</scope>
    <source>
        <strain evidence="8 9">MED92</strain>
    </source>
</reference>
<organism evidence="8 9">
    <name type="scientific">Neptuniibacter caesariensis</name>
    <dbReference type="NCBI Taxonomy" id="207954"/>
    <lineage>
        <taxon>Bacteria</taxon>
        <taxon>Pseudomonadati</taxon>
        <taxon>Pseudomonadota</taxon>
        <taxon>Gammaproteobacteria</taxon>
        <taxon>Oceanospirillales</taxon>
        <taxon>Oceanospirillaceae</taxon>
        <taxon>Neptuniibacter</taxon>
    </lineage>
</organism>
<comment type="caution">
    <text evidence="8">The sequence shown here is derived from an EMBL/GenBank/DDBJ whole genome shotgun (WGS) entry which is preliminary data.</text>
</comment>
<name>A0A7U8CAY9_NEPCE</name>
<dbReference type="HAMAP" id="MF_00014">
    <property type="entry name" value="Ribosome_mat_RimM"/>
    <property type="match status" value="1"/>
</dbReference>
<dbReference type="GO" id="GO:0005737">
    <property type="term" value="C:cytoplasm"/>
    <property type="evidence" value="ECO:0007669"/>
    <property type="project" value="UniProtKB-SubCell"/>
</dbReference>
<comment type="subunit">
    <text evidence="5">Binds ribosomal protein uS19.</text>
</comment>
<dbReference type="GO" id="GO:0005840">
    <property type="term" value="C:ribosome"/>
    <property type="evidence" value="ECO:0007669"/>
    <property type="project" value="InterPro"/>
</dbReference>
<protein>
    <recommendedName>
        <fullName evidence="5">Ribosome maturation factor RimM</fullName>
    </recommendedName>
</protein>
<keyword evidence="4 5" id="KW-0143">Chaperone</keyword>
<dbReference type="SUPFAM" id="SSF50346">
    <property type="entry name" value="PRC-barrel domain"/>
    <property type="match status" value="1"/>
</dbReference>
<comment type="similarity">
    <text evidence="5">Belongs to the RimM family.</text>
</comment>
<dbReference type="Pfam" id="PF01782">
    <property type="entry name" value="RimM"/>
    <property type="match status" value="1"/>
</dbReference>
<comment type="domain">
    <text evidence="5">The PRC barrel domain binds ribosomal protein uS19.</text>
</comment>
<gene>
    <name evidence="5" type="primary">rimM</name>
    <name evidence="8" type="ORF">MED92_07491</name>
</gene>
<dbReference type="EMBL" id="AAOW01000001">
    <property type="protein sequence ID" value="EAR62944.1"/>
    <property type="molecule type" value="Genomic_DNA"/>
</dbReference>
<dbReference type="InterPro" id="IPR002676">
    <property type="entry name" value="RimM_N"/>
</dbReference>
<keyword evidence="9" id="KW-1185">Reference proteome</keyword>
<evidence type="ECO:0000256" key="2">
    <source>
        <dbReference type="ARBA" id="ARBA00022517"/>
    </source>
</evidence>
<evidence type="ECO:0000313" key="9">
    <source>
        <dbReference type="Proteomes" id="UP000002171"/>
    </source>
</evidence>
<dbReference type="Gene3D" id="2.30.30.240">
    <property type="entry name" value="PRC-barrel domain"/>
    <property type="match status" value="1"/>
</dbReference>
<dbReference type="GO" id="GO:0042274">
    <property type="term" value="P:ribosomal small subunit biogenesis"/>
    <property type="evidence" value="ECO:0007669"/>
    <property type="project" value="UniProtKB-UniRule"/>
</dbReference>
<evidence type="ECO:0000259" key="6">
    <source>
        <dbReference type="Pfam" id="PF01782"/>
    </source>
</evidence>
<keyword evidence="3 5" id="KW-0698">rRNA processing</keyword>
<evidence type="ECO:0000256" key="3">
    <source>
        <dbReference type="ARBA" id="ARBA00022552"/>
    </source>
</evidence>
<dbReference type="RefSeq" id="WP_007021962.1">
    <property type="nucleotide sequence ID" value="NZ_CH724126.1"/>
</dbReference>
<feature type="domain" description="RimM N-terminal" evidence="6">
    <location>
        <begin position="12"/>
        <end position="92"/>
    </location>
</feature>
<dbReference type="Pfam" id="PF24986">
    <property type="entry name" value="PRC_RimM"/>
    <property type="match status" value="1"/>
</dbReference>
<comment type="subcellular location">
    <subcellularLocation>
        <location evidence="5">Cytoplasm</location>
    </subcellularLocation>
</comment>
<dbReference type="InterPro" id="IPR011033">
    <property type="entry name" value="PRC_barrel-like_sf"/>
</dbReference>
<dbReference type="InterPro" id="IPR011961">
    <property type="entry name" value="RimM"/>
</dbReference>
<dbReference type="AlphaFoldDB" id="A0A7U8CAY9"/>
<dbReference type="Proteomes" id="UP000002171">
    <property type="component" value="Unassembled WGS sequence"/>
</dbReference>
<accession>A0A7U8CAY9</accession>
<dbReference type="InterPro" id="IPR056792">
    <property type="entry name" value="PRC_RimM"/>
</dbReference>
<dbReference type="PANTHER" id="PTHR33692">
    <property type="entry name" value="RIBOSOME MATURATION FACTOR RIMM"/>
    <property type="match status" value="1"/>
</dbReference>
<evidence type="ECO:0000256" key="1">
    <source>
        <dbReference type="ARBA" id="ARBA00022490"/>
    </source>
</evidence>
<feature type="domain" description="Ribosome maturation factor RimM PRC barrel" evidence="7">
    <location>
        <begin position="104"/>
        <end position="174"/>
    </location>
</feature>
<keyword evidence="2 5" id="KW-0690">Ribosome biogenesis</keyword>
<dbReference type="InterPro" id="IPR009000">
    <property type="entry name" value="Transl_B-barrel_sf"/>
</dbReference>
<dbReference type="GO" id="GO:0006364">
    <property type="term" value="P:rRNA processing"/>
    <property type="evidence" value="ECO:0007669"/>
    <property type="project" value="UniProtKB-UniRule"/>
</dbReference>
<dbReference type="InterPro" id="IPR036976">
    <property type="entry name" value="RimM_N_sf"/>
</dbReference>
<evidence type="ECO:0000313" key="8">
    <source>
        <dbReference type="EMBL" id="EAR62944.1"/>
    </source>
</evidence>
<dbReference type="GO" id="GO:0043022">
    <property type="term" value="F:ribosome binding"/>
    <property type="evidence" value="ECO:0007669"/>
    <property type="project" value="InterPro"/>
</dbReference>
<keyword evidence="1 5" id="KW-0963">Cytoplasm</keyword>
<comment type="function">
    <text evidence="5">An accessory protein needed during the final step in the assembly of 30S ribosomal subunit, possibly for assembly of the head region. Essential for efficient processing of 16S rRNA. May be needed both before and after RbfA during the maturation of 16S rRNA. It has affinity for free ribosomal 30S subunits but not for 70S ribosomes.</text>
</comment>